<dbReference type="InterPro" id="IPR010766">
    <property type="entry name" value="DRTGG"/>
</dbReference>
<dbReference type="Pfam" id="PF13500">
    <property type="entry name" value="AAA_26"/>
    <property type="match status" value="1"/>
</dbReference>
<proteinExistence type="predicted"/>
<dbReference type="InterPro" id="IPR050500">
    <property type="entry name" value="Phos_Acetyltrans/Butyryltrans"/>
</dbReference>
<reference evidence="2" key="1">
    <citation type="submission" date="2022-09" db="EMBL/GenBank/DDBJ databases">
        <title>Actin cytoskeleton and complex cell architecture in an #Asgard archaeon.</title>
        <authorList>
            <person name="Ponce Toledo R.I."/>
            <person name="Schleper C."/>
            <person name="Rodrigues Oliveira T."/>
            <person name="Wollweber F."/>
            <person name="Xu J."/>
            <person name="Rittmann S."/>
            <person name="Klingl A."/>
            <person name="Pilhofer M."/>
        </authorList>
    </citation>
    <scope>NUCLEOTIDE SEQUENCE</scope>
    <source>
        <strain evidence="2">B-35</strain>
    </source>
</reference>
<keyword evidence="3" id="KW-1185">Reference proteome</keyword>
<sequence length="373" mass="41352">MLIAFFDQILIREFNLILIMATRSILLTSTKGGSGKSVIAIGAFLKLKETGHKPGYFKPIGDSLSMTPKNRTDKDVSVISAVVARQFSKELICPQFYNPEYFLDEVLLEEAPDVMEKIKDAYQIISAKTDIILIEGNHNFNQYCVVGLDDLQMAKEFKSEVIICAPIADDDDLNLVVGTYNYIKSQNVPIAGVILSGTTQNADTRIEKYHKPLLERLQINVIGGLKNSKQLEKPTIAEIMEAVHGNLISGEYIKIKNNFIDGFTIGAMGANAAISFMRKQKNQCIITGGDRSDVALGAIEIGAGLIIFSGNIDPNQRVISAAEEKGIPLIKSPSDTYTITEQIKKIHTHIQPNEIQLCRDQVEEHVDWDNFPH</sequence>
<dbReference type="Pfam" id="PF07085">
    <property type="entry name" value="DRTGG"/>
    <property type="match status" value="1"/>
</dbReference>
<dbReference type="Gene3D" id="3.40.1390.20">
    <property type="entry name" value="HprK N-terminal domain-like"/>
    <property type="match status" value="1"/>
</dbReference>
<dbReference type="SUPFAM" id="SSF52540">
    <property type="entry name" value="P-loop containing nucleoside triphosphate hydrolases"/>
    <property type="match status" value="1"/>
</dbReference>
<dbReference type="InterPro" id="IPR027417">
    <property type="entry name" value="P-loop_NTPase"/>
</dbReference>
<dbReference type="CDD" id="cd03109">
    <property type="entry name" value="DTBS"/>
    <property type="match status" value="1"/>
</dbReference>
<accession>A0ABY6HPJ4</accession>
<dbReference type="InterPro" id="IPR028979">
    <property type="entry name" value="Ser_kin/Pase_Hpr-like_N_sf"/>
</dbReference>
<dbReference type="Proteomes" id="UP001208689">
    <property type="component" value="Chromosome"/>
</dbReference>
<evidence type="ECO:0000313" key="2">
    <source>
        <dbReference type="EMBL" id="UYP45422.1"/>
    </source>
</evidence>
<dbReference type="EMBL" id="CP104013">
    <property type="protein sequence ID" value="UYP45422.1"/>
    <property type="molecule type" value="Genomic_DNA"/>
</dbReference>
<dbReference type="PANTHER" id="PTHR43356:SF2">
    <property type="entry name" value="PHOSPHATE ACETYLTRANSFERASE"/>
    <property type="match status" value="1"/>
</dbReference>
<gene>
    <name evidence="2" type="ORF">NEF87_001707</name>
</gene>
<dbReference type="Gene3D" id="3.40.50.300">
    <property type="entry name" value="P-loop containing nucleotide triphosphate hydrolases"/>
    <property type="match status" value="1"/>
</dbReference>
<name>A0ABY6HPJ4_9ARCH</name>
<dbReference type="PANTHER" id="PTHR43356">
    <property type="entry name" value="PHOSPHATE ACETYLTRANSFERASE"/>
    <property type="match status" value="1"/>
</dbReference>
<organism evidence="2 3">
    <name type="scientific">Candidatus Lokiarchaeum ossiferum</name>
    <dbReference type="NCBI Taxonomy" id="2951803"/>
    <lineage>
        <taxon>Archaea</taxon>
        <taxon>Promethearchaeati</taxon>
        <taxon>Promethearchaeota</taxon>
        <taxon>Promethearchaeia</taxon>
        <taxon>Promethearchaeales</taxon>
        <taxon>Promethearchaeaceae</taxon>
        <taxon>Candidatus Lokiarchaeum</taxon>
    </lineage>
</organism>
<evidence type="ECO:0000313" key="3">
    <source>
        <dbReference type="Proteomes" id="UP001208689"/>
    </source>
</evidence>
<dbReference type="SUPFAM" id="SSF75138">
    <property type="entry name" value="HprK N-terminal domain-like"/>
    <property type="match status" value="1"/>
</dbReference>
<evidence type="ECO:0000259" key="1">
    <source>
        <dbReference type="Pfam" id="PF07085"/>
    </source>
</evidence>
<feature type="domain" description="DRTGG" evidence="1">
    <location>
        <begin position="238"/>
        <end position="345"/>
    </location>
</feature>
<protein>
    <recommendedName>
        <fullName evidence="1">DRTGG domain-containing protein</fullName>
    </recommendedName>
</protein>